<keyword evidence="1" id="KW-0732">Signal</keyword>
<dbReference type="EMBL" id="BAAAQM010000024">
    <property type="protein sequence ID" value="GAA1978301.1"/>
    <property type="molecule type" value="Genomic_DNA"/>
</dbReference>
<name>A0ABN2S0L0_9ACTN</name>
<sequence>MAIGTVALSAALGLIPAAAASGDTSWSSPKPATFDQFAAQPFDQQASVLQPLRAVAGALDDLGRGSLAAAYGDVVMDPVADTVTLYATSPAGGAALVAQAKQDHPEIDTTLIRIKPAAYSKAQLHAARDRLAAQAGHLPYQLVSVAVAVDGSGLEVGVDDPAAAKQTTALAAGAAGSDPASIAGVPVVVSQGSGMTGQTRYADTSPYYAGGLITSGGWDCTTGIPVANNSGGGYAIITASHCAHTGAVIYNGGGAKEGTVSEYHENWDAAKYPVSASGAYEFDGSPSAYDPRPLSGTKYSYNGDSVCQDGYTSGVICGIQVVNQDVQNFMVRGERYGNTFAVRGVIGRRANSTAVRPGDSGGLVFAIPYSGATVREVRGIVSASVDGHSDEIFWTEALDIYNTFHVHLV</sequence>
<feature type="signal peptide" evidence="1">
    <location>
        <begin position="1"/>
        <end position="19"/>
    </location>
</feature>
<dbReference type="InterPro" id="IPR043504">
    <property type="entry name" value="Peptidase_S1_PA_chymotrypsin"/>
</dbReference>
<evidence type="ECO:0000256" key="1">
    <source>
        <dbReference type="SAM" id="SignalP"/>
    </source>
</evidence>
<proteinExistence type="predicted"/>
<organism evidence="2 3">
    <name type="scientific">Catenulispora subtropica</name>
    <dbReference type="NCBI Taxonomy" id="450798"/>
    <lineage>
        <taxon>Bacteria</taxon>
        <taxon>Bacillati</taxon>
        <taxon>Actinomycetota</taxon>
        <taxon>Actinomycetes</taxon>
        <taxon>Catenulisporales</taxon>
        <taxon>Catenulisporaceae</taxon>
        <taxon>Catenulispora</taxon>
    </lineage>
</organism>
<protein>
    <recommendedName>
        <fullName evidence="4">Peptidase S1 domain-containing protein</fullName>
    </recommendedName>
</protein>
<feature type="chain" id="PRO_5045359436" description="Peptidase S1 domain-containing protein" evidence="1">
    <location>
        <begin position="20"/>
        <end position="409"/>
    </location>
</feature>
<dbReference type="Gene3D" id="2.40.10.10">
    <property type="entry name" value="Trypsin-like serine proteases"/>
    <property type="match status" value="2"/>
</dbReference>
<dbReference type="Proteomes" id="UP001499854">
    <property type="component" value="Unassembled WGS sequence"/>
</dbReference>
<evidence type="ECO:0000313" key="3">
    <source>
        <dbReference type="Proteomes" id="UP001499854"/>
    </source>
</evidence>
<evidence type="ECO:0008006" key="4">
    <source>
        <dbReference type="Google" id="ProtNLM"/>
    </source>
</evidence>
<keyword evidence="3" id="KW-1185">Reference proteome</keyword>
<dbReference type="InterPro" id="IPR009003">
    <property type="entry name" value="Peptidase_S1_PA"/>
</dbReference>
<dbReference type="RefSeq" id="WP_344658952.1">
    <property type="nucleotide sequence ID" value="NZ_BAAAQM010000024.1"/>
</dbReference>
<accession>A0ABN2S0L0</accession>
<comment type="caution">
    <text evidence="2">The sequence shown here is derived from an EMBL/GenBank/DDBJ whole genome shotgun (WGS) entry which is preliminary data.</text>
</comment>
<evidence type="ECO:0000313" key="2">
    <source>
        <dbReference type="EMBL" id="GAA1978301.1"/>
    </source>
</evidence>
<reference evidence="2 3" key="1">
    <citation type="journal article" date="2019" name="Int. J. Syst. Evol. Microbiol.">
        <title>The Global Catalogue of Microorganisms (GCM) 10K type strain sequencing project: providing services to taxonomists for standard genome sequencing and annotation.</title>
        <authorList>
            <consortium name="The Broad Institute Genomics Platform"/>
            <consortium name="The Broad Institute Genome Sequencing Center for Infectious Disease"/>
            <person name="Wu L."/>
            <person name="Ma J."/>
        </authorList>
    </citation>
    <scope>NUCLEOTIDE SEQUENCE [LARGE SCALE GENOMIC DNA]</scope>
    <source>
        <strain evidence="2 3">JCM 16013</strain>
    </source>
</reference>
<gene>
    <name evidence="2" type="ORF">GCM10009838_43910</name>
</gene>
<dbReference type="SUPFAM" id="SSF50494">
    <property type="entry name" value="Trypsin-like serine proteases"/>
    <property type="match status" value="1"/>
</dbReference>